<dbReference type="GO" id="GO:0034599">
    <property type="term" value="P:cellular response to oxidative stress"/>
    <property type="evidence" value="ECO:0007669"/>
    <property type="project" value="EnsemblFungi"/>
</dbReference>
<dbReference type="InterPro" id="IPR023753">
    <property type="entry name" value="FAD/NAD-binding_dom"/>
</dbReference>
<dbReference type="InterPro" id="IPR046952">
    <property type="entry name" value="GSHR/TRXR-like"/>
</dbReference>
<dbReference type="SUPFAM" id="SSF55424">
    <property type="entry name" value="FAD/NAD-linked reductases, dimerisation (C-terminal) domain"/>
    <property type="match status" value="1"/>
</dbReference>
<comment type="similarity">
    <text evidence="1 10">Belongs to the class-I pyridine nucleotide-disulfide oxidoreductase family.</text>
</comment>
<dbReference type="GO" id="GO:0005777">
    <property type="term" value="C:peroxisome"/>
    <property type="evidence" value="ECO:0007669"/>
    <property type="project" value="EnsemblFungi"/>
</dbReference>
<dbReference type="PRINTS" id="PR00368">
    <property type="entry name" value="FADPNR"/>
</dbReference>
<dbReference type="HOGENOM" id="CLU_016755_2_2_1"/>
<dbReference type="STRING" id="948595.L2GU07"/>
<dbReference type="Proteomes" id="UP000011081">
    <property type="component" value="Unassembled WGS sequence"/>
</dbReference>
<evidence type="ECO:0000256" key="3">
    <source>
        <dbReference type="ARBA" id="ARBA00022827"/>
    </source>
</evidence>
<evidence type="ECO:0000256" key="1">
    <source>
        <dbReference type="ARBA" id="ARBA00007532"/>
    </source>
</evidence>
<keyword evidence="5" id="KW-1015">Disulfide bond</keyword>
<organism evidence="14 15">
    <name type="scientific">Vavraia culicis (isolate floridensis)</name>
    <name type="common">Microsporidian parasite</name>
    <dbReference type="NCBI Taxonomy" id="948595"/>
    <lineage>
        <taxon>Eukaryota</taxon>
        <taxon>Fungi</taxon>
        <taxon>Fungi incertae sedis</taxon>
        <taxon>Microsporidia</taxon>
        <taxon>Pleistophoridae</taxon>
        <taxon>Vavraia</taxon>
    </lineage>
</organism>
<dbReference type="PANTHER" id="PTHR42737:SF2">
    <property type="entry name" value="GLUTATHIONE REDUCTASE"/>
    <property type="match status" value="1"/>
</dbReference>
<dbReference type="OMA" id="GTCINWG"/>
<dbReference type="InterPro" id="IPR004099">
    <property type="entry name" value="Pyr_nucl-diS_OxRdtase_dimer"/>
</dbReference>
<evidence type="ECO:0000256" key="11">
    <source>
        <dbReference type="SAM" id="MobiDB-lite"/>
    </source>
</evidence>
<reference evidence="15" key="1">
    <citation type="submission" date="2011-03" db="EMBL/GenBank/DDBJ databases">
        <title>The genome sequence of Vavraia culicis strain floridensis.</title>
        <authorList>
            <consortium name="The Broad Institute Genome Sequencing Platform"/>
            <person name="Cuomo C."/>
            <person name="Becnel J."/>
            <person name="Sanscrainte N."/>
            <person name="Young S.K."/>
            <person name="Zeng Q."/>
            <person name="Gargeya S."/>
            <person name="Fitzgerald M."/>
            <person name="Haas B."/>
            <person name="Abouelleil A."/>
            <person name="Alvarado L."/>
            <person name="Arachchi H.M."/>
            <person name="Berlin A."/>
            <person name="Chapman S.B."/>
            <person name="Gearin G."/>
            <person name="Goldberg J."/>
            <person name="Griggs A."/>
            <person name="Gujja S."/>
            <person name="Hansen M."/>
            <person name="Heiman D."/>
            <person name="Howarth C."/>
            <person name="Larimer J."/>
            <person name="Lui A."/>
            <person name="MacDonald P.J.P."/>
            <person name="McCowen C."/>
            <person name="Montmayeur A."/>
            <person name="Murphy C."/>
            <person name="Neiman D."/>
            <person name="Pearson M."/>
            <person name="Priest M."/>
            <person name="Roberts A."/>
            <person name="Saif S."/>
            <person name="Shea T."/>
            <person name="Sisk P."/>
            <person name="Stolte C."/>
            <person name="Sykes S."/>
            <person name="Wortman J."/>
            <person name="Nusbaum C."/>
            <person name="Birren B."/>
        </authorList>
    </citation>
    <scope>NUCLEOTIDE SEQUENCE [LARGE SCALE GENOMIC DNA]</scope>
    <source>
        <strain evidence="15">floridensis</strain>
    </source>
</reference>
<dbReference type="GO" id="GO:0005634">
    <property type="term" value="C:nucleus"/>
    <property type="evidence" value="ECO:0007669"/>
    <property type="project" value="EnsemblFungi"/>
</dbReference>
<feature type="domain" description="FAD/NAD(P)-binding" evidence="13">
    <location>
        <begin position="2"/>
        <end position="237"/>
    </location>
</feature>
<keyword evidence="4 10" id="KW-0560">Oxidoreductase</keyword>
<dbReference type="Pfam" id="PF02852">
    <property type="entry name" value="Pyr_redox_dim"/>
    <property type="match status" value="1"/>
</dbReference>
<dbReference type="InterPro" id="IPR012999">
    <property type="entry name" value="Pyr_OxRdtase_I_AS"/>
</dbReference>
<sequence>MYDLIVIGGGSGGIAAARETAKLGKRVLLIENAYLGGTCVNLGCVPKKITYNMTNIIEHMLLARSYGVYPSYEVDYGLFKECRDSAIRRLNIIYESMLGSNNVEVINGYARVIAAGKVEVNGRVHDGTHILLASGSKPKTLEIKGKEFVKYSDDFFYLKSIPKKTVIIGSGYISLEIAFMLALLGSEVSIILRGKRFLSHFDELFDSVVKEQLEKHRIRAYYEESVLEVCEEDRRSNNEQKETGEDNRGCQGTSTECGNGQNRTEQKENDVPPNEAYKNKIKQIKVVDVSKDRTNNKVRFGIHGEEINVKDKEDVLEIHKDEVRVEFEDERPRDSTYKVVLNNAVINNADFVMCAIGRDCDLSYVQVPINTHNSYAVVNEKFMTSVEGVYAVGDLIGPNHMLTPFAIFCARKLVRSLFEHEPIPADVYEFVPSVVFTHPPCASVGLSEQAAVARYGSVEVYETRFNNLIYALSDNKTSTVFKAIVHGGRVVGLHLFGNGVDEIVQGFAVGMKKGLSLDDLSNCVCVHPTAAEEVVTIGRVSPRRADK</sequence>
<evidence type="ECO:0000256" key="7">
    <source>
        <dbReference type="PIRSR" id="PIRSR000350-2"/>
    </source>
</evidence>
<dbReference type="InParanoid" id="L2GU07"/>
<feature type="binding site" evidence="8">
    <location>
        <position position="48"/>
    </location>
    <ligand>
        <name>FAD</name>
        <dbReference type="ChEBI" id="CHEBI:57692"/>
    </ligand>
</feature>
<dbReference type="PROSITE" id="PS00076">
    <property type="entry name" value="PYRIDINE_REDOX_1"/>
    <property type="match status" value="1"/>
</dbReference>
<dbReference type="Pfam" id="PF07992">
    <property type="entry name" value="Pyr_redox_2"/>
    <property type="match status" value="2"/>
</dbReference>
<evidence type="ECO:0000256" key="2">
    <source>
        <dbReference type="ARBA" id="ARBA00022630"/>
    </source>
</evidence>
<dbReference type="GO" id="GO:0005829">
    <property type="term" value="C:cytosol"/>
    <property type="evidence" value="ECO:0007669"/>
    <property type="project" value="EnsemblFungi"/>
</dbReference>
<dbReference type="InterPro" id="IPR036188">
    <property type="entry name" value="FAD/NAD-bd_sf"/>
</dbReference>
<evidence type="ECO:0000313" key="15">
    <source>
        <dbReference type="Proteomes" id="UP000011081"/>
    </source>
</evidence>
<keyword evidence="15" id="KW-1185">Reference proteome</keyword>
<evidence type="ECO:0000259" key="13">
    <source>
        <dbReference type="Pfam" id="PF07992"/>
    </source>
</evidence>
<accession>L2GU07</accession>
<evidence type="ECO:0000256" key="5">
    <source>
        <dbReference type="ARBA" id="ARBA00023157"/>
    </source>
</evidence>
<dbReference type="AlphaFoldDB" id="L2GU07"/>
<dbReference type="FunCoup" id="L2GU07">
    <property type="interactions" value="171"/>
</dbReference>
<dbReference type="Gene3D" id="3.30.390.30">
    <property type="match status" value="1"/>
</dbReference>
<dbReference type="PANTHER" id="PTHR42737">
    <property type="entry name" value="GLUTATHIONE REDUCTASE"/>
    <property type="match status" value="1"/>
</dbReference>
<feature type="active site" description="Proton acceptor" evidence="7">
    <location>
        <position position="527"/>
    </location>
</feature>
<feature type="domain" description="FAD/NAD(P)-binding" evidence="13">
    <location>
        <begin position="319"/>
        <end position="405"/>
    </location>
</feature>
<evidence type="ECO:0000256" key="10">
    <source>
        <dbReference type="RuleBase" id="RU003691"/>
    </source>
</evidence>
<feature type="binding site" evidence="8">
    <location>
        <position position="357"/>
    </location>
    <ligand>
        <name>NAD(+)</name>
        <dbReference type="ChEBI" id="CHEBI:57540"/>
    </ligand>
</feature>
<dbReference type="OrthoDB" id="5956163at2759"/>
<comment type="cofactor">
    <cofactor evidence="8">
        <name>FAD</name>
        <dbReference type="ChEBI" id="CHEBI:57692"/>
    </cofactor>
    <text evidence="8">Binds 1 FAD per subunit.</text>
</comment>
<dbReference type="InterPro" id="IPR016156">
    <property type="entry name" value="FAD/NAD-linked_Rdtase_dimer_sf"/>
</dbReference>
<keyword evidence="8" id="KW-0520">NAD</keyword>
<keyword evidence="3 8" id="KW-0274">FAD</keyword>
<evidence type="ECO:0000256" key="8">
    <source>
        <dbReference type="PIRSR" id="PIRSR000350-3"/>
    </source>
</evidence>
<dbReference type="GeneID" id="19879550"/>
<keyword evidence="8" id="KW-0547">Nucleotide-binding</keyword>
<dbReference type="PIRSF" id="PIRSF000350">
    <property type="entry name" value="Mercury_reductase_MerA"/>
    <property type="match status" value="1"/>
</dbReference>
<evidence type="ECO:0000256" key="4">
    <source>
        <dbReference type="ARBA" id="ARBA00023002"/>
    </source>
</evidence>
<dbReference type="SUPFAM" id="SSF51905">
    <property type="entry name" value="FAD/NAD(P)-binding domain"/>
    <property type="match status" value="2"/>
</dbReference>
<dbReference type="PRINTS" id="PR00411">
    <property type="entry name" value="PNDRDTASEI"/>
</dbReference>
<dbReference type="GO" id="GO:0045454">
    <property type="term" value="P:cell redox homeostasis"/>
    <property type="evidence" value="ECO:0007669"/>
    <property type="project" value="EnsemblFungi"/>
</dbReference>
<dbReference type="RefSeq" id="XP_008074693.1">
    <property type="nucleotide sequence ID" value="XM_008076502.1"/>
</dbReference>
<keyword evidence="6 10" id="KW-0676">Redox-active center</keyword>
<feature type="compositionally biased region" description="Basic and acidic residues" evidence="11">
    <location>
        <begin position="233"/>
        <end position="248"/>
    </location>
</feature>
<dbReference type="GO" id="GO:0004362">
    <property type="term" value="F:glutathione-disulfide reductase (NADPH) activity"/>
    <property type="evidence" value="ECO:0007669"/>
    <property type="project" value="EnsemblFungi"/>
</dbReference>
<dbReference type="InterPro" id="IPR001100">
    <property type="entry name" value="Pyr_nuc-diS_OxRdtase"/>
</dbReference>
<feature type="binding site" evidence="8">
    <location>
        <begin position="169"/>
        <end position="176"/>
    </location>
    <ligand>
        <name>NAD(+)</name>
        <dbReference type="ChEBI" id="CHEBI:57540"/>
    </ligand>
</feature>
<dbReference type="Gene3D" id="3.50.50.60">
    <property type="entry name" value="FAD/NAD(P)-binding domain"/>
    <property type="match status" value="3"/>
</dbReference>
<keyword evidence="2 10" id="KW-0285">Flavoprotein</keyword>
<dbReference type="GO" id="GO:0006749">
    <property type="term" value="P:glutathione metabolic process"/>
    <property type="evidence" value="ECO:0007669"/>
    <property type="project" value="EnsemblFungi"/>
</dbReference>
<feature type="compositionally biased region" description="Polar residues" evidence="11">
    <location>
        <begin position="250"/>
        <end position="263"/>
    </location>
</feature>
<protein>
    <submittedName>
        <fullName evidence="14">Uncharacterized protein</fullName>
    </submittedName>
</protein>
<feature type="region of interest" description="Disordered" evidence="11">
    <location>
        <begin position="233"/>
        <end position="275"/>
    </location>
</feature>
<evidence type="ECO:0000256" key="6">
    <source>
        <dbReference type="ARBA" id="ARBA00023284"/>
    </source>
</evidence>
<feature type="binding site" evidence="8">
    <location>
        <position position="394"/>
    </location>
    <ligand>
        <name>FAD</name>
        <dbReference type="ChEBI" id="CHEBI:57692"/>
    </ligand>
</feature>
<dbReference type="EMBL" id="GL877431">
    <property type="protein sequence ID" value="ELA46832.1"/>
    <property type="molecule type" value="Genomic_DNA"/>
</dbReference>
<feature type="domain" description="Pyridine nucleotide-disulphide oxidoreductase dimerisation" evidence="12">
    <location>
        <begin position="431"/>
        <end position="536"/>
    </location>
</feature>
<name>L2GU07_VAVCU</name>
<proteinExistence type="inferred from homology"/>
<dbReference type="GO" id="GO:0050660">
    <property type="term" value="F:flavin adenine dinucleotide binding"/>
    <property type="evidence" value="ECO:0007669"/>
    <property type="project" value="InterPro"/>
</dbReference>
<gene>
    <name evidence="14" type="ORF">VCUG_01676</name>
</gene>
<evidence type="ECO:0000256" key="9">
    <source>
        <dbReference type="PIRSR" id="PIRSR000350-4"/>
    </source>
</evidence>
<evidence type="ECO:0000259" key="12">
    <source>
        <dbReference type="Pfam" id="PF02852"/>
    </source>
</evidence>
<evidence type="ECO:0000313" key="14">
    <source>
        <dbReference type="EMBL" id="ELA46832.1"/>
    </source>
</evidence>
<dbReference type="GO" id="GO:0005739">
    <property type="term" value="C:mitochondrion"/>
    <property type="evidence" value="ECO:0007669"/>
    <property type="project" value="EnsemblFungi"/>
</dbReference>
<feature type="disulfide bond" description="Redox-active" evidence="9">
    <location>
        <begin position="39"/>
        <end position="44"/>
    </location>
</feature>
<dbReference type="VEuPathDB" id="MicrosporidiaDB:VCUG_01676"/>